<feature type="domain" description="HAT C-terminal dimerisation" evidence="2">
    <location>
        <begin position="103"/>
        <end position="147"/>
    </location>
</feature>
<dbReference type="PANTHER" id="PTHR23272:SF187">
    <property type="entry name" value="AC9 TRANSPOSASE-RELATED"/>
    <property type="match status" value="1"/>
</dbReference>
<dbReference type="InterPro" id="IPR008906">
    <property type="entry name" value="HATC_C_dom"/>
</dbReference>
<dbReference type="PANTHER" id="PTHR23272">
    <property type="entry name" value="BED FINGER-RELATED"/>
    <property type="match status" value="1"/>
</dbReference>
<keyword evidence="4" id="KW-1185">Reference proteome</keyword>
<organism evidence="3 4">
    <name type="scientific">Cardamine amara subsp. amara</name>
    <dbReference type="NCBI Taxonomy" id="228776"/>
    <lineage>
        <taxon>Eukaryota</taxon>
        <taxon>Viridiplantae</taxon>
        <taxon>Streptophyta</taxon>
        <taxon>Embryophyta</taxon>
        <taxon>Tracheophyta</taxon>
        <taxon>Spermatophyta</taxon>
        <taxon>Magnoliopsida</taxon>
        <taxon>eudicotyledons</taxon>
        <taxon>Gunneridae</taxon>
        <taxon>Pentapetalae</taxon>
        <taxon>rosids</taxon>
        <taxon>malvids</taxon>
        <taxon>Brassicales</taxon>
        <taxon>Brassicaceae</taxon>
        <taxon>Cardamineae</taxon>
        <taxon>Cardamine</taxon>
    </lineage>
</organism>
<evidence type="ECO:0000313" key="3">
    <source>
        <dbReference type="EMBL" id="KAL1219094.1"/>
    </source>
</evidence>
<feature type="compositionally biased region" description="Low complexity" evidence="1">
    <location>
        <begin position="48"/>
        <end position="64"/>
    </location>
</feature>
<comment type="caution">
    <text evidence="3">The sequence shown here is derived from an EMBL/GenBank/DDBJ whole genome shotgun (WGS) entry which is preliminary data.</text>
</comment>
<dbReference type="AlphaFoldDB" id="A0ABD1BPI9"/>
<dbReference type="Proteomes" id="UP001558713">
    <property type="component" value="Unassembled WGS sequence"/>
</dbReference>
<dbReference type="InterPro" id="IPR012337">
    <property type="entry name" value="RNaseH-like_sf"/>
</dbReference>
<evidence type="ECO:0000256" key="1">
    <source>
        <dbReference type="SAM" id="MobiDB-lite"/>
    </source>
</evidence>
<gene>
    <name evidence="3" type="ORF">V5N11_003974</name>
</gene>
<accession>A0ABD1BPI9</accession>
<proteinExistence type="predicted"/>
<dbReference type="Pfam" id="PF05699">
    <property type="entry name" value="Dimer_Tnp_hAT"/>
    <property type="match status" value="1"/>
</dbReference>
<evidence type="ECO:0000259" key="2">
    <source>
        <dbReference type="Pfam" id="PF05699"/>
    </source>
</evidence>
<name>A0ABD1BPI9_CARAN</name>
<reference evidence="3 4" key="1">
    <citation type="submission" date="2024-04" db="EMBL/GenBank/DDBJ databases">
        <title>Genome assembly C_amara_ONT_v2.</title>
        <authorList>
            <person name="Yant L."/>
            <person name="Moore C."/>
            <person name="Slenker M."/>
        </authorList>
    </citation>
    <scope>NUCLEOTIDE SEQUENCE [LARGE SCALE GENOMIC DNA]</scope>
    <source>
        <tissue evidence="3">Leaf</tissue>
    </source>
</reference>
<evidence type="ECO:0000313" key="4">
    <source>
        <dbReference type="Proteomes" id="UP001558713"/>
    </source>
</evidence>
<protein>
    <recommendedName>
        <fullName evidence="2">HAT C-terminal dimerisation domain-containing protein</fullName>
    </recommendedName>
</protein>
<feature type="region of interest" description="Disordered" evidence="1">
    <location>
        <begin position="44"/>
        <end position="68"/>
    </location>
</feature>
<dbReference type="EMBL" id="JBANAX010000190">
    <property type="protein sequence ID" value="KAL1219094.1"/>
    <property type="molecule type" value="Genomic_DNA"/>
</dbReference>
<sequence>MQFAKMCFDELYGEDSAESKELYDLVINILEDMFKDYSERYGKKKNVQPSQSQSQSSSSTQCSQDHQTDRMDVVDDELGYHRHRIEQRYNTLIKEIGVCDKNELESYLKEKVKNPEVMLGVDYNILSYWKLNNVKYHIPSQMARDLFYASVFGCS</sequence>
<dbReference type="SUPFAM" id="SSF53098">
    <property type="entry name" value="Ribonuclease H-like"/>
    <property type="match status" value="1"/>
</dbReference>